<feature type="domain" description="IrrE N-terminal-like" evidence="1">
    <location>
        <begin position="164"/>
        <end position="296"/>
    </location>
</feature>
<protein>
    <submittedName>
        <fullName evidence="2">ImmA/IrrE family metallo-endopeptidase</fullName>
    </submittedName>
</protein>
<proteinExistence type="predicted"/>
<dbReference type="Proteomes" id="UP001410648">
    <property type="component" value="Unassembled WGS sequence"/>
</dbReference>
<dbReference type="Pfam" id="PF06114">
    <property type="entry name" value="Peptidase_M78"/>
    <property type="match status" value="1"/>
</dbReference>
<keyword evidence="3" id="KW-1185">Reference proteome</keyword>
<accession>A0ABP3KV60</accession>
<dbReference type="InterPro" id="IPR010359">
    <property type="entry name" value="IrrE_HExxH"/>
</dbReference>
<dbReference type="PANTHER" id="PTHR43236:SF2">
    <property type="entry name" value="BLL0069 PROTEIN"/>
    <property type="match status" value="1"/>
</dbReference>
<dbReference type="RefSeq" id="WP_346024771.1">
    <property type="nucleotide sequence ID" value="NZ_BAAADA010000114.1"/>
</dbReference>
<organism evidence="2 3">
    <name type="scientific">Alkalibacterium indicireducens</name>
    <dbReference type="NCBI Taxonomy" id="398758"/>
    <lineage>
        <taxon>Bacteria</taxon>
        <taxon>Bacillati</taxon>
        <taxon>Bacillota</taxon>
        <taxon>Bacilli</taxon>
        <taxon>Lactobacillales</taxon>
        <taxon>Carnobacteriaceae</taxon>
        <taxon>Alkalibacterium</taxon>
    </lineage>
</organism>
<sequence length="389" mass="44813">MVATYKVDKKVLAWAIESSSNDIVSLQNKFPKIEIWLSESSEISIGNIQKLSKMLNIPFGYFFLNDIPQEEVSIANYRTIDNERYHELSRDLLETIYEMERKQEFVRLSRVKDGFDPLPIVGRFNKNTDFMTIASDIREVLGLSIDWNQKVDRPYNVLTDYLNKVGILVFKNGIVKSNTHRNLNLEEFRAFVLIDEYAPLIFINAKDSQTAQLFSLCHELAHIWLGVPELLNTFNQDFNEQIENKELERLCNQVAAEILLPKIQIKKLFNKDYTIDTIQTVAHCLGISPQVVAIKLRQEESLSSEQFELVYKEVVKYANENLNHKKKNGDRGGNFYITALSRLDHSFVNLVNKKTSTGELLYTDAFDMLNISTGDTFDNLINKIGVKHG</sequence>
<reference evidence="3" key="1">
    <citation type="journal article" date="2019" name="Int. J. Syst. Evol. Microbiol.">
        <title>The Global Catalogue of Microorganisms (GCM) 10K type strain sequencing project: providing services to taxonomists for standard genome sequencing and annotation.</title>
        <authorList>
            <consortium name="The Broad Institute Genomics Platform"/>
            <consortium name="The Broad Institute Genome Sequencing Center for Infectious Disease"/>
            <person name="Wu L."/>
            <person name="Ma J."/>
        </authorList>
    </citation>
    <scope>NUCLEOTIDE SEQUENCE [LARGE SCALE GENOMIC DNA]</scope>
    <source>
        <strain evidence="3">JCM 14232</strain>
    </source>
</reference>
<gene>
    <name evidence="2" type="ORF">GCM10008936_13480</name>
</gene>
<comment type="caution">
    <text evidence="2">The sequence shown here is derived from an EMBL/GenBank/DDBJ whole genome shotgun (WGS) entry which is preliminary data.</text>
</comment>
<dbReference type="PANTHER" id="PTHR43236">
    <property type="entry name" value="ANTITOXIN HIGA1"/>
    <property type="match status" value="1"/>
</dbReference>
<evidence type="ECO:0000313" key="2">
    <source>
        <dbReference type="EMBL" id="GAA0485912.1"/>
    </source>
</evidence>
<evidence type="ECO:0000259" key="1">
    <source>
        <dbReference type="Pfam" id="PF06114"/>
    </source>
</evidence>
<dbReference type="Gene3D" id="1.10.10.2910">
    <property type="match status" value="1"/>
</dbReference>
<name>A0ABP3KV60_9LACT</name>
<dbReference type="EMBL" id="BAAADA010000114">
    <property type="protein sequence ID" value="GAA0485912.1"/>
    <property type="molecule type" value="Genomic_DNA"/>
</dbReference>
<evidence type="ECO:0000313" key="3">
    <source>
        <dbReference type="Proteomes" id="UP001410648"/>
    </source>
</evidence>
<dbReference type="InterPro" id="IPR052345">
    <property type="entry name" value="Rad_response_metalloprotease"/>
</dbReference>